<dbReference type="EMBL" id="BEYU01000004">
    <property type="protein sequence ID" value="GBG24160.1"/>
    <property type="molecule type" value="Genomic_DNA"/>
</dbReference>
<dbReference type="SUPFAM" id="SSF48452">
    <property type="entry name" value="TPR-like"/>
    <property type="match status" value="2"/>
</dbReference>
<feature type="repeat" description="TPR" evidence="5">
    <location>
        <begin position="397"/>
        <end position="430"/>
    </location>
</feature>
<evidence type="ECO:0000256" key="4">
    <source>
        <dbReference type="PROSITE-ProRule" id="PRU00024"/>
    </source>
</evidence>
<feature type="domain" description="EF-hand" evidence="8">
    <location>
        <begin position="2081"/>
        <end position="2116"/>
    </location>
</feature>
<feature type="domain" description="EF-hand" evidence="8">
    <location>
        <begin position="2046"/>
        <end position="2079"/>
    </location>
</feature>
<dbReference type="InterPro" id="IPR011990">
    <property type="entry name" value="TPR-like_helical_dom_sf"/>
</dbReference>
<dbReference type="SUPFAM" id="SSF47473">
    <property type="entry name" value="EF-hand"/>
    <property type="match status" value="1"/>
</dbReference>
<dbReference type="InterPro" id="IPR000315">
    <property type="entry name" value="Znf_B-box"/>
</dbReference>
<evidence type="ECO:0000256" key="2">
    <source>
        <dbReference type="ARBA" id="ARBA00022803"/>
    </source>
</evidence>
<dbReference type="PANTHER" id="PTHR45641">
    <property type="entry name" value="TETRATRICOPEPTIDE REPEAT PROTEIN (AFU_ORTHOLOGUE AFUA_6G03870)"/>
    <property type="match status" value="1"/>
</dbReference>
<keyword evidence="3" id="KW-0106">Calcium</keyword>
<dbReference type="SMART" id="SM00028">
    <property type="entry name" value="TPR"/>
    <property type="match status" value="5"/>
</dbReference>
<dbReference type="OrthoDB" id="5986190at2759"/>
<keyword evidence="4" id="KW-0862">Zinc</keyword>
<dbReference type="PANTHER" id="PTHR45641:SF19">
    <property type="entry name" value="NEPHROCYSTIN-3"/>
    <property type="match status" value="1"/>
</dbReference>
<feature type="repeat" description="TPR" evidence="5">
    <location>
        <begin position="514"/>
        <end position="547"/>
    </location>
</feature>
<dbReference type="SMART" id="SM00015">
    <property type="entry name" value="IQ"/>
    <property type="match status" value="6"/>
</dbReference>
<dbReference type="Pfam" id="PF13424">
    <property type="entry name" value="TPR_12"/>
    <property type="match status" value="2"/>
</dbReference>
<accession>A0A2R5FZJ8</accession>
<dbReference type="InterPro" id="IPR018247">
    <property type="entry name" value="EF_Hand_1_Ca_BS"/>
</dbReference>
<dbReference type="InParanoid" id="A0A2R5FZJ8"/>
<feature type="repeat" description="TPR" evidence="5">
    <location>
        <begin position="556"/>
        <end position="589"/>
    </location>
</feature>
<feature type="region of interest" description="Disordered" evidence="6">
    <location>
        <begin position="1786"/>
        <end position="1815"/>
    </location>
</feature>
<feature type="domain" description="EF-hand" evidence="8">
    <location>
        <begin position="2328"/>
        <end position="2363"/>
    </location>
</feature>
<dbReference type="PROSITE" id="PS00018">
    <property type="entry name" value="EF_HAND_1"/>
    <property type="match status" value="3"/>
</dbReference>
<gene>
    <name evidence="9" type="ORF">FCC1311_003782</name>
</gene>
<evidence type="ECO:0000259" key="8">
    <source>
        <dbReference type="PROSITE" id="PS50222"/>
    </source>
</evidence>
<dbReference type="InterPro" id="IPR019734">
    <property type="entry name" value="TPR_rpt"/>
</dbReference>
<keyword evidence="10" id="KW-1185">Reference proteome</keyword>
<dbReference type="SMART" id="SM00054">
    <property type="entry name" value="EFh"/>
    <property type="match status" value="4"/>
</dbReference>
<evidence type="ECO:0000256" key="3">
    <source>
        <dbReference type="ARBA" id="ARBA00022837"/>
    </source>
</evidence>
<keyword evidence="4" id="KW-0479">Metal-binding</keyword>
<dbReference type="GO" id="GO:0005509">
    <property type="term" value="F:calcium ion binding"/>
    <property type="evidence" value="ECO:0007669"/>
    <property type="project" value="InterPro"/>
</dbReference>
<reference evidence="9 10" key="1">
    <citation type="submission" date="2017-12" db="EMBL/GenBank/DDBJ databases">
        <title>Sequencing, de novo assembly and annotation of complete genome of a new Thraustochytrid species, strain FCC1311.</title>
        <authorList>
            <person name="Sedici K."/>
            <person name="Godart F."/>
            <person name="Aiese Cigliano R."/>
            <person name="Sanseverino W."/>
            <person name="Barakat M."/>
            <person name="Ortet P."/>
            <person name="Marechal E."/>
            <person name="Cagnac O."/>
            <person name="Amato A."/>
        </authorList>
    </citation>
    <scope>NUCLEOTIDE SEQUENCE [LARGE SCALE GENOMIC DNA]</scope>
</reference>
<dbReference type="Gene3D" id="1.20.5.190">
    <property type="match status" value="1"/>
</dbReference>
<dbReference type="Gene3D" id="1.25.40.10">
    <property type="entry name" value="Tetratricopeptide repeat domain"/>
    <property type="match status" value="2"/>
</dbReference>
<feature type="domain" description="EF-hand" evidence="8">
    <location>
        <begin position="2291"/>
        <end position="2326"/>
    </location>
</feature>
<dbReference type="Pfam" id="PF00612">
    <property type="entry name" value="IQ"/>
    <property type="match status" value="2"/>
</dbReference>
<comment type="caution">
    <text evidence="9">The sequence shown here is derived from an EMBL/GenBank/DDBJ whole genome shotgun (WGS) entry which is preliminary data.</text>
</comment>
<keyword evidence="4" id="KW-0863">Zinc-finger</keyword>
<dbReference type="Proteomes" id="UP000241890">
    <property type="component" value="Unassembled WGS sequence"/>
</dbReference>
<dbReference type="Pfam" id="PF13499">
    <property type="entry name" value="EF-hand_7"/>
    <property type="match status" value="2"/>
</dbReference>
<organism evidence="9 10">
    <name type="scientific">Hondaea fermentalgiana</name>
    <dbReference type="NCBI Taxonomy" id="2315210"/>
    <lineage>
        <taxon>Eukaryota</taxon>
        <taxon>Sar</taxon>
        <taxon>Stramenopiles</taxon>
        <taxon>Bigyra</taxon>
        <taxon>Labyrinthulomycetes</taxon>
        <taxon>Thraustochytrida</taxon>
        <taxon>Thraustochytriidae</taxon>
        <taxon>Hondaea</taxon>
    </lineage>
</organism>
<dbReference type="PRINTS" id="PR00381">
    <property type="entry name" value="KINESINLIGHT"/>
</dbReference>
<proteinExistence type="predicted"/>
<dbReference type="GO" id="GO:0008270">
    <property type="term" value="F:zinc ion binding"/>
    <property type="evidence" value="ECO:0007669"/>
    <property type="project" value="UniProtKB-KW"/>
</dbReference>
<dbReference type="PROSITE" id="PS50119">
    <property type="entry name" value="ZF_BBOX"/>
    <property type="match status" value="1"/>
</dbReference>
<feature type="domain" description="B box-type" evidence="7">
    <location>
        <begin position="1950"/>
        <end position="1996"/>
    </location>
</feature>
<dbReference type="InterPro" id="IPR000048">
    <property type="entry name" value="IQ_motif_EF-hand-BS"/>
</dbReference>
<dbReference type="PROSITE" id="PS50096">
    <property type="entry name" value="IQ"/>
    <property type="match status" value="3"/>
</dbReference>
<evidence type="ECO:0000256" key="5">
    <source>
        <dbReference type="PROSITE-ProRule" id="PRU00339"/>
    </source>
</evidence>
<evidence type="ECO:0000313" key="10">
    <source>
        <dbReference type="Proteomes" id="UP000241890"/>
    </source>
</evidence>
<feature type="repeat" description="TPR" evidence="5">
    <location>
        <begin position="439"/>
        <end position="472"/>
    </location>
</feature>
<evidence type="ECO:0000256" key="1">
    <source>
        <dbReference type="ARBA" id="ARBA00022737"/>
    </source>
</evidence>
<protein>
    <submittedName>
        <fullName evidence="9">Kinesin light chain 3</fullName>
    </submittedName>
</protein>
<dbReference type="Gene3D" id="1.10.238.10">
    <property type="entry name" value="EF-hand"/>
    <property type="match status" value="2"/>
</dbReference>
<evidence type="ECO:0000313" key="9">
    <source>
        <dbReference type="EMBL" id="GBG24160.1"/>
    </source>
</evidence>
<feature type="region of interest" description="Disordered" evidence="6">
    <location>
        <begin position="1692"/>
        <end position="1712"/>
    </location>
</feature>
<dbReference type="PROSITE" id="PS50005">
    <property type="entry name" value="TPR"/>
    <property type="match status" value="5"/>
</dbReference>
<dbReference type="CDD" id="cd19757">
    <property type="entry name" value="Bbox1"/>
    <property type="match status" value="1"/>
</dbReference>
<sequence length="2479" mass="284628">MENKKSSAARASLSRLSFARKADDVIFSEDARKVIDPRSISLRAIKELRDQVLSREVAQGVELYVAKRDHSNKVQKGATIQAVETMSDGKMKGLVAYVDNPIIFEPGKDADPKPRQDWSTEDVAEYVVLALTSKFPKAQLYLNHLDEEDIGKDFQGTFVSQARKCRFQDLVAALEDHFGKDADTTFVWLDLFCANQPLLTSADKTLSRDVILARNQYLTHGLHRAIGRFESAVIFFDRWDMPAPLQRAWCVWEIMGAITQAQSFQVVFAPGQVQAFIKALLEDVDGLGKILALNNNNMRDAKCNKRDDKEMIDKAVEATVPGGYATLNRHVFSWRMQKVREIVSQARNGDALSLARLLFSTGVLWFKQGEYKEALQSFSETLSIFKEVLPDRHPYVASTLFGIANVYREQGRFEEALACYEEGLSIYKDVLGDRHPSVANTLNSIASVYDDQGRYKEALAYYEEALSIRKNVLGDRHPLVANTLNNIASEALANYEEALSIAKESLGDRHPDVATTLNNIALVYANQGRYEEALAYYEEALSIRKNVLGDRHPSVANTLNSIASVYDDQGRYEEALANYEEALSIRKNVLGDRHPFVANTLNNMRAINVEKRLHDQLQVDARRAVEGLPADFLSSLQLRCYALERGADVILRIFDRLVNARTREAMAIWKAFDEAAKAREQHHKILAFTQQRGLLLLQEMMRRVQLGALVRVMEKWKETALFARIIVAKVIFRQRILYAVEEKKQRAAATQVQCFVRGHFARRRVALLRQQRREFFAATIIQCAARSWIARLQAERRRAIIAAAAADASRLAFEAARREISAAMIQRLYRTYRRHAIFNTAAEAMMEMTLAAERDIAARTIQQFVREISIYRMMKQLQINVETNILESTIRIQAQVRAYWARQEFARRRKEYRERRIAAIRLQASRRGQVGRKAAVERRRSSINLVQKLEQARWTQLRQRLGRRVIKRFLDRRRFVLQLSFEGWKRALQVMREEREEQKLIQALRQMRMAHLARLFRSWCTFVEVQKQRRDLMRRAINHLRLRTYTRTFTQWVEVVHASHAHKQKLVKVFLACVDLNALNSRRQVELRNLAEAFAWNTMCTMAMRQIREVVYVRRLQMQRAAVHYEREWVKRTPGRRFARWTLFVELAKHRRDQHRRAERLRDEHAVKKARAAWRAYMVYKELRRAQNAKALAHRLVALQQWAIRSWREGVQVVKQDRANWAAAEALCDRHRSRRAFSGVHLGVMEILRMRAAFAKAIAHDQRKTLSVALQRLFEITHEELMRRRNAAALILQCAWRRRWARLERFQLWMAREYRRERELLRELEAKRLAFQTARELQVLESPDDLEKARDASHRAHIFVFTAPWVPARQHEHLTGVLALGNAKEAGLRCIVSLDQIGVEKALDFDARAFPCTTLVWFGHACGIDKPDEAWTKTTSRFIRMVLDPLRDALRVVPTAGLDWDARACIPFPGEKDMVGAVSAAQRKAQELGPVALAKAATCIQTLYRHTRTWILTKKWQTLVNDVVRAEEKAREALFWEKQSYVAYETHRDGQPARKFHFNHKLADSTWAEVLPIQRRALPLILVSSTGHVQELDGLVRGSSVTDLRRRIEKELNLSCDAQRVCLRPDGVWFDGSIIIPIYNRDPEAKIGAGASVEVLDLESNTWRPGVVIKVDASENVDVEFEGDVVAQSPIDASKSKRSSLQRSNTEKPAIVAASKQSPELYSFQRGKTETAMTEAAKVSIRREIPRSEVRLRELVDMDATHSLFDLGFRAGAVVEVSPKLEVSLQTKEKDEAEPKEDAVRAANPTSKEKSAKPSMAQEEDEFAILCEGGCDGSGELLCRECKKVFCDACFIRVHKSEDAVDELGEFDAYLHQRRHAKHHFVPIEMTKIADSIRDSMPNSGKNLAGLRLQKRMLRLEKTGRAPTFAQLRRMSKLAETQAELALKPRARRQGPQFCTECNVRLVQVNCSACSDSFCKLCFAHLHDKGARMKHSPSNLTGNGKPLAGMEWSMRELKDRKWQCKFTVAEAKSAAEEAERLRLAELAAAEYIIKEAFQRYDADGSGALDAEELKGFLRNEICEPVSDEEVQEAIRRMDTDQNGLIELSELLEWFVDLRKQEGRDSAKMRLLRMNLQAKKRSRMFKEQVDAMLPREKLESTRKYLEEQAKKWRERRPPVPGYSFCSQLQKSDFSAMLPLFERYVKREFKLDVNLQIRHGLSQPQEKIERMKVAFSSVFMPNYNRGVLPRIYYEDMREIAHEGVSYLQRWSEEKDYFEYVNCSTGEVLELNPVMVAEHEPGAQAAFERFDKDKSGGLSRAEVRLMIEQELCLKLSRAQLKAAMQQLDRNDDNSVSFDELLAWFVRGVDNGEYVFSRELRRKRKIRELGGRVPDLSRTVVGGISSKALLVGNSVAKGTSAQITSLRATLAVAGKSPLYRRLIESGWRPVDIEKAMDRCKGQKGNPDAFEAAVEAWLEKNAVRDNEE</sequence>
<dbReference type="InterPro" id="IPR011992">
    <property type="entry name" value="EF-hand-dom_pair"/>
</dbReference>
<evidence type="ECO:0000256" key="6">
    <source>
        <dbReference type="SAM" id="MobiDB-lite"/>
    </source>
</evidence>
<dbReference type="PROSITE" id="PS50222">
    <property type="entry name" value="EF_HAND_2"/>
    <property type="match status" value="4"/>
</dbReference>
<dbReference type="Pfam" id="PF13374">
    <property type="entry name" value="TPR_10"/>
    <property type="match status" value="1"/>
</dbReference>
<dbReference type="PROSITE" id="PS50293">
    <property type="entry name" value="TPR_REGION"/>
    <property type="match status" value="3"/>
</dbReference>
<keyword evidence="1" id="KW-0677">Repeat</keyword>
<name>A0A2R5FZJ8_9STRA</name>
<keyword evidence="2 5" id="KW-0802">TPR repeat</keyword>
<feature type="compositionally biased region" description="Basic and acidic residues" evidence="6">
    <location>
        <begin position="1787"/>
        <end position="1800"/>
    </location>
</feature>
<dbReference type="InterPro" id="IPR002048">
    <property type="entry name" value="EF_hand_dom"/>
</dbReference>
<evidence type="ECO:0000259" key="7">
    <source>
        <dbReference type="PROSITE" id="PS50119"/>
    </source>
</evidence>
<feature type="repeat" description="TPR" evidence="5">
    <location>
        <begin position="355"/>
        <end position="388"/>
    </location>
</feature>
<dbReference type="CDD" id="cd00051">
    <property type="entry name" value="EFh"/>
    <property type="match status" value="2"/>
</dbReference>